<evidence type="ECO:0000313" key="3">
    <source>
        <dbReference type="Proteomes" id="UP000582981"/>
    </source>
</evidence>
<proteinExistence type="predicted"/>
<dbReference type="Proteomes" id="UP000582981">
    <property type="component" value="Unassembled WGS sequence"/>
</dbReference>
<feature type="compositionally biased region" description="Basic and acidic residues" evidence="1">
    <location>
        <begin position="93"/>
        <end position="102"/>
    </location>
</feature>
<dbReference type="EMBL" id="JACAPU010000016">
    <property type="protein sequence ID" value="NWB47922.1"/>
    <property type="molecule type" value="Genomic_DNA"/>
</dbReference>
<dbReference type="AlphaFoldDB" id="A0A7Y8BLD3"/>
<protein>
    <submittedName>
        <fullName evidence="2">Uncharacterized protein</fullName>
    </submittedName>
</protein>
<name>A0A7Y8BLD3_9PSED</name>
<evidence type="ECO:0000313" key="2">
    <source>
        <dbReference type="EMBL" id="NWB47922.1"/>
    </source>
</evidence>
<gene>
    <name evidence="2" type="ORF">HX829_15635</name>
</gene>
<comment type="caution">
    <text evidence="2">The sequence shown here is derived from an EMBL/GenBank/DDBJ whole genome shotgun (WGS) entry which is preliminary data.</text>
</comment>
<sequence>MIVYRAANLIGIQDLRVSSYMIRDTYAAKDFDSRWGSVETVRDYPVVEGFELFALGDIVLLCPKSLASTSFSDWPSKSHACLPLDAKSLKLMPDKQESDEASARPQPTSATK</sequence>
<evidence type="ECO:0000256" key="1">
    <source>
        <dbReference type="SAM" id="MobiDB-lite"/>
    </source>
</evidence>
<feature type="region of interest" description="Disordered" evidence="1">
    <location>
        <begin position="93"/>
        <end position="112"/>
    </location>
</feature>
<organism evidence="2 3">
    <name type="scientific">Pseudomonas gingeri</name>
    <dbReference type="NCBI Taxonomy" id="117681"/>
    <lineage>
        <taxon>Bacteria</taxon>
        <taxon>Pseudomonadati</taxon>
        <taxon>Pseudomonadota</taxon>
        <taxon>Gammaproteobacteria</taxon>
        <taxon>Pseudomonadales</taxon>
        <taxon>Pseudomonadaceae</taxon>
        <taxon>Pseudomonas</taxon>
    </lineage>
</organism>
<reference evidence="2 3" key="1">
    <citation type="submission" date="2020-04" db="EMBL/GenBank/DDBJ databases">
        <title>Molecular characterization of pseudomonads from Agaricus bisporus reveal novel blotch 2 pathogens in Western Europe.</title>
        <authorList>
            <person name="Taparia T."/>
            <person name="Krijger M."/>
            <person name="Haynes E."/>
            <person name="Elpinstone J.G."/>
            <person name="Noble R."/>
            <person name="Van Der Wolf J."/>
        </authorList>
    </citation>
    <scope>NUCLEOTIDE SEQUENCE [LARGE SCALE GENOMIC DNA]</scope>
    <source>
        <strain evidence="2 3">F1001</strain>
    </source>
</reference>
<dbReference type="RefSeq" id="WP_177144476.1">
    <property type="nucleotide sequence ID" value="NZ_JACAPU010000016.1"/>
</dbReference>
<accession>A0A7Y8BLD3</accession>